<keyword evidence="1" id="KW-1133">Transmembrane helix</keyword>
<dbReference type="KEGG" id="tpie:A7C91_00475"/>
<dbReference type="Proteomes" id="UP000076969">
    <property type="component" value="Chromosome"/>
</dbReference>
<dbReference type="RefSeq" id="WP_068663932.1">
    <property type="nucleotide sequence ID" value="NZ_CP015520.1"/>
</dbReference>
<dbReference type="OrthoDB" id="102473at2157"/>
<accession>A0A172WEJ7</accession>
<feature type="transmembrane region" description="Helical" evidence="1">
    <location>
        <begin position="77"/>
        <end position="96"/>
    </location>
</feature>
<sequence>MPYGHGFVYGLGAAYFLGFLFSLFIAGFFLSLAAYLVGIKEASTLKAMLAIVGGGIVGAIAYAVVAVLLIWIAPMNVLLAVVAFILAYVWVIKTIFNTDWVRAFLAWILAAIIEVVVVGLLVLLGLVALA</sequence>
<dbReference type="AlphaFoldDB" id="A0A172WEJ7"/>
<dbReference type="EMBL" id="CP015520">
    <property type="protein sequence ID" value="ANF21847.1"/>
    <property type="molecule type" value="Genomic_DNA"/>
</dbReference>
<evidence type="ECO:0000313" key="2">
    <source>
        <dbReference type="EMBL" id="ANF21847.1"/>
    </source>
</evidence>
<feature type="transmembrane region" description="Helical" evidence="1">
    <location>
        <begin position="103"/>
        <end position="129"/>
    </location>
</feature>
<dbReference type="GeneID" id="28494623"/>
<gene>
    <name evidence="2" type="ORF">A7C91_00475</name>
</gene>
<feature type="transmembrane region" description="Helical" evidence="1">
    <location>
        <begin position="49"/>
        <end position="71"/>
    </location>
</feature>
<evidence type="ECO:0000256" key="1">
    <source>
        <dbReference type="SAM" id="Phobius"/>
    </source>
</evidence>
<proteinExistence type="predicted"/>
<feature type="transmembrane region" description="Helical" evidence="1">
    <location>
        <begin position="12"/>
        <end position="37"/>
    </location>
</feature>
<dbReference type="STRING" id="1712654.A7C91_00475"/>
<reference evidence="3" key="1">
    <citation type="journal article" date="2016" name="Syst. Appl. Microbiol.">
        <title>Thermococcus piezophilus sp. nov., a novel hyperthermophilic and piezophilic archaeon with a broad pressure range for growth, isolated from a deepest hydrothermal vent at the Mid-Cayman Rise.</title>
        <authorList>
            <person name="Dalmasso C."/>
            <person name="Oger P."/>
            <person name="Selva G."/>
            <person name="Courtine D."/>
            <person name="L'Haridon S."/>
            <person name="Garlaschelli A."/>
            <person name="Roussel E."/>
            <person name="Miyazaki J."/>
            <person name="Reveillaud J."/>
            <person name="Jebbar M."/>
            <person name="Takai K."/>
            <person name="Maignien L."/>
            <person name="Alain K."/>
        </authorList>
    </citation>
    <scope>NUCLEOTIDE SEQUENCE [LARGE SCALE GENOMIC DNA]</scope>
    <source>
        <strain evidence="3">CDGS</strain>
    </source>
</reference>
<keyword evidence="3" id="KW-1185">Reference proteome</keyword>
<name>A0A172WEJ7_9EURY</name>
<evidence type="ECO:0000313" key="3">
    <source>
        <dbReference type="Proteomes" id="UP000076969"/>
    </source>
</evidence>
<protein>
    <recommendedName>
        <fullName evidence="4">Yip1 domain-containing protein</fullName>
    </recommendedName>
</protein>
<organism evidence="2 3">
    <name type="scientific">Thermococcus piezophilus</name>
    <dbReference type="NCBI Taxonomy" id="1712654"/>
    <lineage>
        <taxon>Archaea</taxon>
        <taxon>Methanobacteriati</taxon>
        <taxon>Methanobacteriota</taxon>
        <taxon>Thermococci</taxon>
        <taxon>Thermococcales</taxon>
        <taxon>Thermococcaceae</taxon>
        <taxon>Thermococcus</taxon>
    </lineage>
</organism>
<keyword evidence="1" id="KW-0472">Membrane</keyword>
<keyword evidence="1" id="KW-0812">Transmembrane</keyword>
<evidence type="ECO:0008006" key="4">
    <source>
        <dbReference type="Google" id="ProtNLM"/>
    </source>
</evidence>